<feature type="transmembrane region" description="Helical" evidence="5">
    <location>
        <begin position="150"/>
        <end position="169"/>
    </location>
</feature>
<feature type="transmembrane region" description="Helical" evidence="5">
    <location>
        <begin position="120"/>
        <end position="138"/>
    </location>
</feature>
<dbReference type="OrthoDB" id="648842at2"/>
<comment type="subcellular location">
    <subcellularLocation>
        <location evidence="1">Membrane</location>
        <topology evidence="1">Multi-pass membrane protein</topology>
    </subcellularLocation>
</comment>
<evidence type="ECO:0000313" key="7">
    <source>
        <dbReference type="EMBL" id="RXG13444.1"/>
    </source>
</evidence>
<dbReference type="EMBL" id="QOVK01000027">
    <property type="protein sequence ID" value="RXG13444.1"/>
    <property type="molecule type" value="Genomic_DNA"/>
</dbReference>
<dbReference type="AlphaFoldDB" id="A0A4Q0NSK4"/>
<protein>
    <submittedName>
        <fullName evidence="7">Putative membrane protein YphA (DoxX/SURF4 family)</fullName>
    </submittedName>
</protein>
<evidence type="ECO:0000256" key="5">
    <source>
        <dbReference type="SAM" id="Phobius"/>
    </source>
</evidence>
<feature type="transmembrane region" description="Helical" evidence="5">
    <location>
        <begin position="7"/>
        <end position="24"/>
    </location>
</feature>
<feature type="domain" description="Methylamine utilisation protein MauE" evidence="6">
    <location>
        <begin position="1"/>
        <end position="136"/>
    </location>
</feature>
<proteinExistence type="predicted"/>
<keyword evidence="4 5" id="KW-0472">Membrane</keyword>
<comment type="caution">
    <text evidence="7">The sequence shown here is derived from an EMBL/GenBank/DDBJ whole genome shotgun (WGS) entry which is preliminary data.</text>
</comment>
<evidence type="ECO:0000313" key="8">
    <source>
        <dbReference type="Proteomes" id="UP000289859"/>
    </source>
</evidence>
<sequence length="570" mass="64927">MKKLVSFVRIFVGVLFIISGFVKLNDPVGFSFKLQEYFAPDVLNIEFMSPFALGLAIILVIVELVLGVALIIGYYKKLTMWLLLLMIVFFTFLTFYSAYFNKVTDCGCFGDALPLTPWQSFTKDVILLVMILFLFFNLKQIKPFFTNFTRSILIFVTFIGCLGFAYYVLMHLPAIDFRAYKVGVNISEGMTIPEGAPEAVFDYHWKFNINGEEKIITTQGEYPSSEGEFLGVETEVVSEGYIPPIHDFTIEKDGESYTEDFLNMPNLIVIIAYDLSKTEWNGWPAVKDLTDEALKKGYTVIGLTASGDEAVRDLQNKQNINFDFYFTDATTLKTIVRSNPGILKLNKGTIIQKKHWNDVDEIELEVLPSAKPALNLELKQRLDSIARYDQLYRPLLQETDEAKRIALAEEMGIPKEDYTGDLWKKQRMLDTSNLKVVKAILDNHGYPGKSLVGEPTNLIALEVIEHNPIQIDQYIDLFKKAAAQGEIPITKVAVLEDKFLMMQDKEQLYGSQAQITAENGFFIWPIKDPETVNQRRKEAGFERTIEEYVADLMGKDAKFKALKISEIKRL</sequence>
<dbReference type="NCBIfam" id="NF045576">
    <property type="entry name" value="BT_3928_fam"/>
    <property type="match status" value="1"/>
</dbReference>
<dbReference type="Proteomes" id="UP000289859">
    <property type="component" value="Unassembled WGS sequence"/>
</dbReference>
<dbReference type="Pfam" id="PF07291">
    <property type="entry name" value="MauE"/>
    <property type="match status" value="1"/>
</dbReference>
<gene>
    <name evidence="7" type="ORF">DSM02_3772</name>
</gene>
<keyword evidence="3 5" id="KW-1133">Transmembrane helix</keyword>
<dbReference type="RefSeq" id="WP_128766976.1">
    <property type="nucleotide sequence ID" value="NZ_JBHUOO010000005.1"/>
</dbReference>
<reference evidence="7 8" key="1">
    <citation type="submission" date="2018-07" db="EMBL/GenBank/DDBJ databases">
        <title>Leeuwenhoekiella genomics.</title>
        <authorList>
            <person name="Tahon G."/>
            <person name="Willems A."/>
        </authorList>
    </citation>
    <scope>NUCLEOTIDE SEQUENCE [LARGE SCALE GENOMIC DNA]</scope>
    <source>
        <strain evidence="7 8">LMG 29608</strain>
    </source>
</reference>
<organism evidence="7 8">
    <name type="scientific">Leeuwenhoekiella polynyae</name>
    <dbReference type="NCBI Taxonomy" id="1550906"/>
    <lineage>
        <taxon>Bacteria</taxon>
        <taxon>Pseudomonadati</taxon>
        <taxon>Bacteroidota</taxon>
        <taxon>Flavobacteriia</taxon>
        <taxon>Flavobacteriales</taxon>
        <taxon>Flavobacteriaceae</taxon>
        <taxon>Leeuwenhoekiella</taxon>
    </lineage>
</organism>
<feature type="transmembrane region" description="Helical" evidence="5">
    <location>
        <begin position="81"/>
        <end position="100"/>
    </location>
</feature>
<name>A0A4Q0NSK4_9FLAO</name>
<keyword evidence="2 5" id="KW-0812">Transmembrane</keyword>
<dbReference type="Pfam" id="PF20329">
    <property type="entry name" value="DUF6624"/>
    <property type="match status" value="1"/>
</dbReference>
<evidence type="ECO:0000259" key="6">
    <source>
        <dbReference type="Pfam" id="PF07291"/>
    </source>
</evidence>
<evidence type="ECO:0000256" key="1">
    <source>
        <dbReference type="ARBA" id="ARBA00004141"/>
    </source>
</evidence>
<evidence type="ECO:0000256" key="3">
    <source>
        <dbReference type="ARBA" id="ARBA00022989"/>
    </source>
</evidence>
<feature type="transmembrane region" description="Helical" evidence="5">
    <location>
        <begin position="51"/>
        <end position="74"/>
    </location>
</feature>
<keyword evidence="8" id="KW-1185">Reference proteome</keyword>
<evidence type="ECO:0000256" key="4">
    <source>
        <dbReference type="ARBA" id="ARBA00023136"/>
    </source>
</evidence>
<accession>A0A4Q0NSK4</accession>
<evidence type="ECO:0000256" key="2">
    <source>
        <dbReference type="ARBA" id="ARBA00022692"/>
    </source>
</evidence>
<dbReference type="GO" id="GO:0016020">
    <property type="term" value="C:membrane"/>
    <property type="evidence" value="ECO:0007669"/>
    <property type="project" value="UniProtKB-SubCell"/>
</dbReference>
<dbReference type="InterPro" id="IPR046732">
    <property type="entry name" value="DUF6624"/>
</dbReference>
<dbReference type="GO" id="GO:0030416">
    <property type="term" value="P:methylamine metabolic process"/>
    <property type="evidence" value="ECO:0007669"/>
    <property type="project" value="InterPro"/>
</dbReference>
<dbReference type="InterPro" id="IPR009908">
    <property type="entry name" value="Methylamine_util_MauE"/>
</dbReference>